<dbReference type="InterPro" id="IPR036397">
    <property type="entry name" value="RNaseH_sf"/>
</dbReference>
<evidence type="ECO:0000256" key="2">
    <source>
        <dbReference type="ARBA" id="ARBA00022801"/>
    </source>
</evidence>
<dbReference type="Pfam" id="PF07727">
    <property type="entry name" value="RVT_2"/>
    <property type="match status" value="1"/>
</dbReference>
<dbReference type="InterPro" id="IPR013103">
    <property type="entry name" value="RVT_2"/>
</dbReference>
<protein>
    <submittedName>
        <fullName evidence="5">Ribonuclease H-like domain-containing protein</fullName>
    </submittedName>
</protein>
<reference evidence="5" key="1">
    <citation type="journal article" date="2019" name="Sci. Rep.">
        <title>Draft genome of Tanacetum cinerariifolium, the natural source of mosquito coil.</title>
        <authorList>
            <person name="Yamashiro T."/>
            <person name="Shiraishi A."/>
            <person name="Satake H."/>
            <person name="Nakayama K."/>
        </authorList>
    </citation>
    <scope>NUCLEOTIDE SEQUENCE</scope>
</reference>
<feature type="non-terminal residue" evidence="5">
    <location>
        <position position="525"/>
    </location>
</feature>
<dbReference type="AlphaFoldDB" id="A0A699HJY6"/>
<comment type="caution">
    <text evidence="5">The sequence shown here is derived from an EMBL/GenBank/DDBJ whole genome shotgun (WGS) entry which is preliminary data.</text>
</comment>
<dbReference type="EMBL" id="BKCJ010172175">
    <property type="protein sequence ID" value="GEY36105.1"/>
    <property type="molecule type" value="Genomic_DNA"/>
</dbReference>
<keyword evidence="3" id="KW-0732">Signal</keyword>
<dbReference type="GO" id="GO:0046872">
    <property type="term" value="F:metal ion binding"/>
    <property type="evidence" value="ECO:0007669"/>
    <property type="project" value="UniProtKB-KW"/>
</dbReference>
<evidence type="ECO:0000313" key="5">
    <source>
        <dbReference type="EMBL" id="GEY36105.1"/>
    </source>
</evidence>
<proteinExistence type="predicted"/>
<feature type="non-terminal residue" evidence="5">
    <location>
        <position position="1"/>
    </location>
</feature>
<dbReference type="PANTHER" id="PTHR42648:SF32">
    <property type="entry name" value="RIBONUCLEASE H-LIKE DOMAIN, GAG-PRE-INTEGRASE DOMAIN PROTEIN-RELATED"/>
    <property type="match status" value="1"/>
</dbReference>
<dbReference type="InterPro" id="IPR039537">
    <property type="entry name" value="Retrotran_Ty1/copia-like"/>
</dbReference>
<evidence type="ECO:0000259" key="4">
    <source>
        <dbReference type="PROSITE" id="PS50994"/>
    </source>
</evidence>
<evidence type="ECO:0000256" key="1">
    <source>
        <dbReference type="ARBA" id="ARBA00022723"/>
    </source>
</evidence>
<dbReference type="GO" id="GO:0016787">
    <property type="term" value="F:hydrolase activity"/>
    <property type="evidence" value="ECO:0007669"/>
    <property type="project" value="UniProtKB-KW"/>
</dbReference>
<dbReference type="Gene3D" id="3.30.420.10">
    <property type="entry name" value="Ribonuclease H-like superfamily/Ribonuclease H"/>
    <property type="match status" value="1"/>
</dbReference>
<dbReference type="PROSITE" id="PS50994">
    <property type="entry name" value="INTEGRASE"/>
    <property type="match status" value="1"/>
</dbReference>
<dbReference type="InterPro" id="IPR001584">
    <property type="entry name" value="Integrase_cat-core"/>
</dbReference>
<dbReference type="PANTHER" id="PTHR42648">
    <property type="entry name" value="TRANSPOSASE, PUTATIVE-RELATED"/>
    <property type="match status" value="1"/>
</dbReference>
<dbReference type="GO" id="GO:0015074">
    <property type="term" value="P:DNA integration"/>
    <property type="evidence" value="ECO:0007669"/>
    <property type="project" value="InterPro"/>
</dbReference>
<dbReference type="InterPro" id="IPR012337">
    <property type="entry name" value="RNaseH-like_sf"/>
</dbReference>
<organism evidence="5">
    <name type="scientific">Tanacetum cinerariifolium</name>
    <name type="common">Dalmatian daisy</name>
    <name type="synonym">Chrysanthemum cinerariifolium</name>
    <dbReference type="NCBI Taxonomy" id="118510"/>
    <lineage>
        <taxon>Eukaryota</taxon>
        <taxon>Viridiplantae</taxon>
        <taxon>Streptophyta</taxon>
        <taxon>Embryophyta</taxon>
        <taxon>Tracheophyta</taxon>
        <taxon>Spermatophyta</taxon>
        <taxon>Magnoliopsida</taxon>
        <taxon>eudicotyledons</taxon>
        <taxon>Gunneridae</taxon>
        <taxon>Pentapetalae</taxon>
        <taxon>asterids</taxon>
        <taxon>campanulids</taxon>
        <taxon>Asterales</taxon>
        <taxon>Asteraceae</taxon>
        <taxon>Asteroideae</taxon>
        <taxon>Anthemideae</taxon>
        <taxon>Anthemidinae</taxon>
        <taxon>Tanacetum</taxon>
    </lineage>
</organism>
<feature type="chain" id="PRO_5025365034" evidence="3">
    <location>
        <begin position="25"/>
        <end position="525"/>
    </location>
</feature>
<dbReference type="SUPFAM" id="SSF53098">
    <property type="entry name" value="Ribonuclease H-like"/>
    <property type="match status" value="1"/>
</dbReference>
<accession>A0A699HJY6</accession>
<feature type="domain" description="Integrase catalytic" evidence="4">
    <location>
        <begin position="200"/>
        <end position="302"/>
    </location>
</feature>
<sequence>ERARYGLCVRNLVLFSLGLLGGKMEVIENGNAPPITKVVKGVTTTIAPATAEEKAQRKLELKARSTLLMGIPTKHQLKFKFIKDAKSLLQAIKKRNVHVEIPASIALVSCDGLGGYDWSDQAEKSPTNFVLMDCSSTSSNSEGNPQMDLHDKGVTDSGCSRHMTGNMSYLTDYEEIDRGYVASGGNPKGGKITDIDHKVKVIRYDNETEFKNREMNQFCKMKGIMRQYSVARTPQQNVVAEKRNKTLIEAAKTMLADLMLPTTFWAEAINTACYVQIVKPHNKTPYELFHGRTPTIGFMRPFRCPVTILNTKDHLGPKACDDAGKARMETVHGKDYILLPLNKEDERGIVIRNKARLVTQGHTHTQEEGIDYDEVFAPVARIKAIRLFLAYASFKDFAVYQMDVKSAFPYGKIEEEVYVYQPLGFEDLDFPDKVYKVEKSLYGLHHAPRACYETLSTYLLDNGLHRGKIDKTLFIRRGAQLQALVDGKKVIITKSTIRRDLQLEDAGGVDCLPNDVIFKQLALMG</sequence>
<gene>
    <name evidence="5" type="ORF">Tci_408079</name>
</gene>
<name>A0A699HJY6_TANCI</name>
<dbReference type="GO" id="GO:0003676">
    <property type="term" value="F:nucleic acid binding"/>
    <property type="evidence" value="ECO:0007669"/>
    <property type="project" value="InterPro"/>
</dbReference>
<feature type="signal peptide" evidence="3">
    <location>
        <begin position="1"/>
        <end position="24"/>
    </location>
</feature>
<keyword evidence="1" id="KW-0479">Metal-binding</keyword>
<keyword evidence="2" id="KW-0378">Hydrolase</keyword>
<evidence type="ECO:0000256" key="3">
    <source>
        <dbReference type="SAM" id="SignalP"/>
    </source>
</evidence>